<feature type="compositionally biased region" description="Basic residues" evidence="1">
    <location>
        <begin position="274"/>
        <end position="292"/>
    </location>
</feature>
<dbReference type="EMBL" id="GG745333">
    <property type="protein sequence ID" value="KNE58754.1"/>
    <property type="molecule type" value="Genomic_DNA"/>
</dbReference>
<reference evidence="3" key="2">
    <citation type="submission" date="2009-11" db="EMBL/GenBank/DDBJ databases">
        <title>The Genome Sequence of Allomyces macrogynus strain ATCC 38327.</title>
        <authorList>
            <consortium name="The Broad Institute Genome Sequencing Platform"/>
            <person name="Russ C."/>
            <person name="Cuomo C."/>
            <person name="Shea T."/>
            <person name="Young S.K."/>
            <person name="Zeng Q."/>
            <person name="Koehrsen M."/>
            <person name="Haas B."/>
            <person name="Borodovsky M."/>
            <person name="Guigo R."/>
            <person name="Alvarado L."/>
            <person name="Berlin A."/>
            <person name="Borenstein D."/>
            <person name="Chen Z."/>
            <person name="Engels R."/>
            <person name="Freedman E."/>
            <person name="Gellesch M."/>
            <person name="Goldberg J."/>
            <person name="Griggs A."/>
            <person name="Gujja S."/>
            <person name="Heiman D."/>
            <person name="Hepburn T."/>
            <person name="Howarth C."/>
            <person name="Jen D."/>
            <person name="Larson L."/>
            <person name="Lewis B."/>
            <person name="Mehta T."/>
            <person name="Park D."/>
            <person name="Pearson M."/>
            <person name="Roberts A."/>
            <person name="Saif S."/>
            <person name="Shenoy N."/>
            <person name="Sisk P."/>
            <person name="Stolte C."/>
            <person name="Sykes S."/>
            <person name="Walk T."/>
            <person name="White J."/>
            <person name="Yandava C."/>
            <person name="Burger G."/>
            <person name="Gray M.W."/>
            <person name="Holland P.W.H."/>
            <person name="King N."/>
            <person name="Lang F.B.F."/>
            <person name="Roger A.J."/>
            <person name="Ruiz-Trillo I."/>
            <person name="Lander E."/>
            <person name="Nusbaum C."/>
        </authorList>
    </citation>
    <scope>NUCLEOTIDE SEQUENCE [LARGE SCALE GENOMIC DNA]</scope>
    <source>
        <strain evidence="3">ATCC 38327</strain>
    </source>
</reference>
<feature type="region of interest" description="Disordered" evidence="1">
    <location>
        <begin position="170"/>
        <end position="369"/>
    </location>
</feature>
<organism evidence="2 3">
    <name type="scientific">Allomyces macrogynus (strain ATCC 38327)</name>
    <name type="common">Allomyces javanicus var. macrogynus</name>
    <dbReference type="NCBI Taxonomy" id="578462"/>
    <lineage>
        <taxon>Eukaryota</taxon>
        <taxon>Fungi</taxon>
        <taxon>Fungi incertae sedis</taxon>
        <taxon>Blastocladiomycota</taxon>
        <taxon>Blastocladiomycetes</taxon>
        <taxon>Blastocladiales</taxon>
        <taxon>Blastocladiaceae</taxon>
        <taxon>Allomyces</taxon>
    </lineage>
</organism>
<feature type="compositionally biased region" description="Polar residues" evidence="1">
    <location>
        <begin position="666"/>
        <end position="680"/>
    </location>
</feature>
<keyword evidence="3" id="KW-1185">Reference proteome</keyword>
<feature type="region of interest" description="Disordered" evidence="1">
    <location>
        <begin position="570"/>
        <end position="623"/>
    </location>
</feature>
<name>A0A0L0S8N5_ALLM3</name>
<dbReference type="OrthoDB" id="5588595at2759"/>
<evidence type="ECO:0000313" key="3">
    <source>
        <dbReference type="Proteomes" id="UP000054350"/>
    </source>
</evidence>
<reference evidence="2 3" key="1">
    <citation type="submission" date="2009-11" db="EMBL/GenBank/DDBJ databases">
        <title>Annotation of Allomyces macrogynus ATCC 38327.</title>
        <authorList>
            <consortium name="The Broad Institute Genome Sequencing Platform"/>
            <person name="Russ C."/>
            <person name="Cuomo C."/>
            <person name="Burger G."/>
            <person name="Gray M.W."/>
            <person name="Holland P.W.H."/>
            <person name="King N."/>
            <person name="Lang F.B.F."/>
            <person name="Roger A.J."/>
            <person name="Ruiz-Trillo I."/>
            <person name="Young S.K."/>
            <person name="Zeng Q."/>
            <person name="Gargeya S."/>
            <person name="Fitzgerald M."/>
            <person name="Haas B."/>
            <person name="Abouelleil A."/>
            <person name="Alvarado L."/>
            <person name="Arachchi H.M."/>
            <person name="Berlin A."/>
            <person name="Chapman S.B."/>
            <person name="Gearin G."/>
            <person name="Goldberg J."/>
            <person name="Griggs A."/>
            <person name="Gujja S."/>
            <person name="Hansen M."/>
            <person name="Heiman D."/>
            <person name="Howarth C."/>
            <person name="Larimer J."/>
            <person name="Lui A."/>
            <person name="MacDonald P.J.P."/>
            <person name="McCowen C."/>
            <person name="Montmayeur A."/>
            <person name="Murphy C."/>
            <person name="Neiman D."/>
            <person name="Pearson M."/>
            <person name="Priest M."/>
            <person name="Roberts A."/>
            <person name="Saif S."/>
            <person name="Shea T."/>
            <person name="Sisk P."/>
            <person name="Stolte C."/>
            <person name="Sykes S."/>
            <person name="Wortman J."/>
            <person name="Nusbaum C."/>
            <person name="Birren B."/>
        </authorList>
    </citation>
    <scope>NUCLEOTIDE SEQUENCE [LARGE SCALE GENOMIC DNA]</scope>
    <source>
        <strain evidence="2 3">ATCC 38327</strain>
    </source>
</reference>
<feature type="region of interest" description="Disordered" evidence="1">
    <location>
        <begin position="1"/>
        <end position="26"/>
    </location>
</feature>
<feature type="compositionally biased region" description="Low complexity" evidence="1">
    <location>
        <begin position="293"/>
        <end position="308"/>
    </location>
</feature>
<accession>A0A0L0S8N5</accession>
<dbReference type="Proteomes" id="UP000054350">
    <property type="component" value="Unassembled WGS sequence"/>
</dbReference>
<protein>
    <submittedName>
        <fullName evidence="2">Uncharacterized protein</fullName>
    </submittedName>
</protein>
<evidence type="ECO:0000256" key="1">
    <source>
        <dbReference type="SAM" id="MobiDB-lite"/>
    </source>
</evidence>
<feature type="compositionally biased region" description="Low complexity" evidence="1">
    <location>
        <begin position="1"/>
        <end position="13"/>
    </location>
</feature>
<feature type="compositionally biased region" description="Polar residues" evidence="1">
    <location>
        <begin position="206"/>
        <end position="227"/>
    </location>
</feature>
<feature type="region of interest" description="Disordered" evidence="1">
    <location>
        <begin position="666"/>
        <end position="705"/>
    </location>
</feature>
<dbReference type="VEuPathDB" id="FungiDB:AMAG_04308"/>
<gene>
    <name evidence="2" type="ORF">AMAG_04308</name>
</gene>
<proteinExistence type="predicted"/>
<feature type="compositionally biased region" description="Polar residues" evidence="1">
    <location>
        <begin position="689"/>
        <end position="703"/>
    </location>
</feature>
<feature type="compositionally biased region" description="Acidic residues" evidence="1">
    <location>
        <begin position="170"/>
        <end position="182"/>
    </location>
</feature>
<sequence>MSSPPATTLASTTKHSNWKRAMAASRARGGKNAGLISVVPTPKAGTLTAATSAAAPTSLPTAPVGLAPTAAIGTLAVGQAVFYHDPAFKTWLLGTVVVADASGIDVEPANGPDQLKTIQFNEVEKKPFAAVPGTSQYNSRNLSLNQFLATCTDAKLVSALRKFRDELENNESDLTDLSDSDDGLSATMVPATPRPAKKRKAESLLDASQSDEPNSSQVASIMSSGRQLTRATARKKAKVAPPTIIDVSDSESSSSSSSEEDPANDSDFEDGPAKSRRKKSTTKSKTPKKTTPSKRTTTKTAATSPSPKVVKFTKRARHDPSSSAPTGLMGPLGPPATLDRPTTLDTSSESSDDDHGPTAADPTLRPGDSVLALDPTLNAYVPARVITQSATELTVHLYRGLVELSLPRTQIRVFGDRDFGRVPLAPMGPPRIDFTYRNPVLERRVLSMVPALDEIVKGVRASWRHATWCRGGRVAHRELARATGGNPYSPDEAALVERMLKARYLDGFDVDEEEARGDVVMADLAAVETASKFKSKRKKTKATATPAMAKKPTVPAAKVPVTVVSSPRAAKNKASYVELSDEEEDDDGDFVQPRPGPSSSSVRKAAPARAPTAPPTIPLQPRATVFAAGPDDVRTSESAYIQLVLVPECKLRLLCLTHLHPLTPTSARTDGVSSRISSTHAADGHDSDTSSLSTVKSGYASSDNDNDAARVGALPQFMRHYLCQLDVGSAKWNNPATASASDAWLEYSLLAEDEVSVLPQAEMLLKDAHWVAGLLELYRSSRGK</sequence>
<feature type="compositionally biased region" description="Acidic residues" evidence="1">
    <location>
        <begin position="258"/>
        <end position="270"/>
    </location>
</feature>
<dbReference type="AlphaFoldDB" id="A0A0L0S8N5"/>
<evidence type="ECO:0000313" key="2">
    <source>
        <dbReference type="EMBL" id="KNE58754.1"/>
    </source>
</evidence>
<feature type="compositionally biased region" description="Acidic residues" evidence="1">
    <location>
        <begin position="579"/>
        <end position="589"/>
    </location>
</feature>